<sequence length="30" mass="3309">MMSLTLPVLAIDPDLTLEAMVLDAFWTGDE</sequence>
<proteinExistence type="predicted"/>
<reference evidence="1 2" key="1">
    <citation type="submission" date="2020-08" db="EMBL/GenBank/DDBJ databases">
        <title>The Agave Microbiome: Exploring the role of microbial communities in plant adaptations to desert environments.</title>
        <authorList>
            <person name="Partida-Martinez L.P."/>
        </authorList>
    </citation>
    <scope>NUCLEOTIDE SEQUENCE [LARGE SCALE GENOMIC DNA]</scope>
    <source>
        <strain evidence="1 2">AT2.18</strain>
    </source>
</reference>
<gene>
    <name evidence="1" type="ORF">FHR72_000897</name>
</gene>
<dbReference type="EMBL" id="JACHVU010000002">
    <property type="protein sequence ID" value="MBB2989434.1"/>
    <property type="molecule type" value="Genomic_DNA"/>
</dbReference>
<evidence type="ECO:0000313" key="1">
    <source>
        <dbReference type="EMBL" id="MBB2989434.1"/>
    </source>
</evidence>
<organism evidence="1 2">
    <name type="scientific">Mycolicibacterium iranicum</name>
    <name type="common">Mycobacterium iranicum</name>
    <dbReference type="NCBI Taxonomy" id="912594"/>
    <lineage>
        <taxon>Bacteria</taxon>
        <taxon>Bacillati</taxon>
        <taxon>Actinomycetota</taxon>
        <taxon>Actinomycetes</taxon>
        <taxon>Mycobacteriales</taxon>
        <taxon>Mycobacteriaceae</taxon>
        <taxon>Mycolicibacterium</taxon>
    </lineage>
</organism>
<comment type="caution">
    <text evidence="1">The sequence shown here is derived from an EMBL/GenBank/DDBJ whole genome shotgun (WGS) entry which is preliminary data.</text>
</comment>
<dbReference type="AlphaFoldDB" id="A0A839Q3E1"/>
<name>A0A839Q3E1_MYCIR</name>
<keyword evidence="2" id="KW-1185">Reference proteome</keyword>
<evidence type="ECO:0000313" key="2">
    <source>
        <dbReference type="Proteomes" id="UP000550501"/>
    </source>
</evidence>
<protein>
    <submittedName>
        <fullName evidence="1">Uncharacterized protein</fullName>
    </submittedName>
</protein>
<accession>A0A839Q3E1</accession>
<dbReference type="Proteomes" id="UP000550501">
    <property type="component" value="Unassembled WGS sequence"/>
</dbReference>